<dbReference type="GO" id="GO:0003729">
    <property type="term" value="F:mRNA binding"/>
    <property type="evidence" value="ECO:0007669"/>
    <property type="project" value="UniProtKB-ARBA"/>
</dbReference>
<evidence type="ECO:0000259" key="2">
    <source>
        <dbReference type="PROSITE" id="PS50126"/>
    </source>
</evidence>
<dbReference type="KEGG" id="faa:HMPREF0389_00561"/>
<dbReference type="EMBL" id="CP002390">
    <property type="protein sequence ID" value="EFE28644.1"/>
    <property type="molecule type" value="Genomic_DNA"/>
</dbReference>
<dbReference type="GO" id="GO:0005737">
    <property type="term" value="C:cytoplasm"/>
    <property type="evidence" value="ECO:0007669"/>
    <property type="project" value="UniProtKB-ARBA"/>
</dbReference>
<dbReference type="SMART" id="SM00316">
    <property type="entry name" value="S1"/>
    <property type="match status" value="1"/>
</dbReference>
<feature type="domain" description="S1 motif" evidence="2">
    <location>
        <begin position="8"/>
        <end position="77"/>
    </location>
</feature>
<evidence type="ECO:0000256" key="1">
    <source>
        <dbReference type="SAM" id="MobiDB-lite"/>
    </source>
</evidence>
<dbReference type="GO" id="GO:0003735">
    <property type="term" value="F:structural constituent of ribosome"/>
    <property type="evidence" value="ECO:0007669"/>
    <property type="project" value="TreeGrafter"/>
</dbReference>
<proteinExistence type="predicted"/>
<evidence type="ECO:0000313" key="3">
    <source>
        <dbReference type="EMBL" id="EFE28644.1"/>
    </source>
</evidence>
<keyword evidence="4" id="KW-1185">Reference proteome</keyword>
<evidence type="ECO:0000313" key="4">
    <source>
        <dbReference type="Proteomes" id="UP000007468"/>
    </source>
</evidence>
<dbReference type="RefSeq" id="WP_014262602.1">
    <property type="nucleotide sequence ID" value="NC_016630.1"/>
</dbReference>
<organism evidence="3 4">
    <name type="scientific">Filifactor alocis (strain ATCC 35896 / CCUG 47790 / D40 B5)</name>
    <name type="common">Fusobacterium alocis</name>
    <dbReference type="NCBI Taxonomy" id="546269"/>
    <lineage>
        <taxon>Bacteria</taxon>
        <taxon>Bacillati</taxon>
        <taxon>Bacillota</taxon>
        <taxon>Clostridia</taxon>
        <taxon>Peptostreptococcales</taxon>
        <taxon>Filifactoraceae</taxon>
        <taxon>Filifactor</taxon>
    </lineage>
</organism>
<feature type="region of interest" description="Disordered" evidence="1">
    <location>
        <begin position="87"/>
        <end position="114"/>
    </location>
</feature>
<dbReference type="AlphaFoldDB" id="D6GSK3"/>
<dbReference type="OrthoDB" id="9810507at2"/>
<accession>D6GSK3</accession>
<dbReference type="InterPro" id="IPR012340">
    <property type="entry name" value="NA-bd_OB-fold"/>
</dbReference>
<dbReference type="Gene3D" id="2.40.50.140">
    <property type="entry name" value="Nucleic acid-binding proteins"/>
    <property type="match status" value="1"/>
</dbReference>
<dbReference type="InterPro" id="IPR050437">
    <property type="entry name" value="Ribos_protein_bS1-like"/>
</dbReference>
<dbReference type="PROSITE" id="PS50126">
    <property type="entry name" value="S1"/>
    <property type="match status" value="1"/>
</dbReference>
<feature type="compositionally biased region" description="Basic and acidic residues" evidence="1">
    <location>
        <begin position="87"/>
        <end position="98"/>
    </location>
</feature>
<dbReference type="Proteomes" id="UP000007468">
    <property type="component" value="Chromosome"/>
</dbReference>
<dbReference type="FunFam" id="2.40.50.140:FF:000051">
    <property type="entry name" value="RNA-binding transcriptional accessory protein"/>
    <property type="match status" value="1"/>
</dbReference>
<gene>
    <name evidence="3" type="ordered locus">HMPREF0389_00561</name>
</gene>
<dbReference type="eggNOG" id="COG1098">
    <property type="taxonomic scope" value="Bacteria"/>
</dbReference>
<dbReference type="PANTHER" id="PTHR10724:SF10">
    <property type="entry name" value="S1 RNA-BINDING DOMAIN-CONTAINING PROTEIN 1"/>
    <property type="match status" value="1"/>
</dbReference>
<dbReference type="SUPFAM" id="SSF50249">
    <property type="entry name" value="Nucleic acid-binding proteins"/>
    <property type="match status" value="1"/>
</dbReference>
<reference evidence="4" key="1">
    <citation type="submission" date="2010-12" db="EMBL/GenBank/DDBJ databases">
        <title>The genome sequence of Filifactor alocis strain ATCC 35896.</title>
        <authorList>
            <consortium name="The Broad Institute Genome Sequencing Platform"/>
            <person name="Ward D."/>
            <person name="Earl A."/>
            <person name="Feldgarden M."/>
            <person name="Young S.K."/>
            <person name="Gargeya S."/>
            <person name="Zeng Q."/>
            <person name="Alvarado L."/>
            <person name="Berlin A."/>
            <person name="Bochicchio J."/>
            <person name="Chapman S.B."/>
            <person name="Chen Z."/>
            <person name="Freedman E."/>
            <person name="Gellesch M."/>
            <person name="Goldberg J."/>
            <person name="Griggs A."/>
            <person name="Gujja S."/>
            <person name="Heilman E."/>
            <person name="Heiman D."/>
            <person name="Howarth C."/>
            <person name="Mehta T."/>
            <person name="Neiman D."/>
            <person name="Pearson M."/>
            <person name="Roberts A."/>
            <person name="Saif S."/>
            <person name="Shea T."/>
            <person name="Shenoy N."/>
            <person name="Sisk P."/>
            <person name="Stolte C."/>
            <person name="Sykes S."/>
            <person name="White J."/>
            <person name="Yandava C."/>
            <person name="Izard J."/>
            <person name="Blanton J.M."/>
            <person name="Baranova O.V."/>
            <person name="Tanner A.C."/>
            <person name="Dewhirst F.E."/>
            <person name="Haas B."/>
            <person name="Nusbaum C."/>
            <person name="Birren B."/>
        </authorList>
    </citation>
    <scope>NUCLEOTIDE SEQUENCE [LARGE SCALE GENOMIC DNA]</scope>
    <source>
        <strain evidence="4">ATCC 35896 / D40 B5</strain>
    </source>
</reference>
<protein>
    <submittedName>
        <fullName evidence="3">General stress protein 13</fullName>
    </submittedName>
</protein>
<sequence>MANQFSVGNIVEGKISQIKPFGAFVQLDATTRGLVHISQVSHNFVKDINEVISVGDEVKVKILSIEEDGKKISLSIKQAIPFEKKEATKRQEFHKTEEPSPSIDLFSPNKGNGHLEDLLKEFTRQSNERHADINKRLKR</sequence>
<dbReference type="Pfam" id="PF00575">
    <property type="entry name" value="S1"/>
    <property type="match status" value="1"/>
</dbReference>
<dbReference type="InterPro" id="IPR003029">
    <property type="entry name" value="S1_domain"/>
</dbReference>
<dbReference type="GO" id="GO:0006412">
    <property type="term" value="P:translation"/>
    <property type="evidence" value="ECO:0007669"/>
    <property type="project" value="TreeGrafter"/>
</dbReference>
<name>D6GSK3_FILAD</name>
<dbReference type="PANTHER" id="PTHR10724">
    <property type="entry name" value="30S RIBOSOMAL PROTEIN S1"/>
    <property type="match status" value="1"/>
</dbReference>